<protein>
    <submittedName>
        <fullName evidence="2">Uncharacterized protein</fullName>
    </submittedName>
</protein>
<dbReference type="EMBL" id="MK072068">
    <property type="protein sequence ID" value="AYV77977.1"/>
    <property type="molecule type" value="Genomic_DNA"/>
</dbReference>
<gene>
    <name evidence="2" type="ORF">Edafosvirus3_55</name>
</gene>
<feature type="region of interest" description="Disordered" evidence="1">
    <location>
        <begin position="84"/>
        <end position="129"/>
    </location>
</feature>
<evidence type="ECO:0000256" key="1">
    <source>
        <dbReference type="SAM" id="MobiDB-lite"/>
    </source>
</evidence>
<proteinExistence type="predicted"/>
<name>A0A3G4ZSW8_9VIRU</name>
<sequence>MSKSNENRDVTEQKLMETSNGLLIKYYNKEGDKKEKIVIFGKGDKFSMKEMSGDKSKETELTRDQLIEELKKNKKLKFALEYVKAQKGGLKRGSRRNSRARKSSKKTSKRGSRKGSRKGSKRRSRRGSK</sequence>
<reference evidence="2" key="1">
    <citation type="submission" date="2018-10" db="EMBL/GenBank/DDBJ databases">
        <title>Hidden diversity of soil giant viruses.</title>
        <authorList>
            <person name="Schulz F."/>
            <person name="Alteio L."/>
            <person name="Goudeau D."/>
            <person name="Ryan E.M."/>
            <person name="Malmstrom R.R."/>
            <person name="Blanchard J."/>
            <person name="Woyke T."/>
        </authorList>
    </citation>
    <scope>NUCLEOTIDE SEQUENCE</scope>
    <source>
        <strain evidence="2">EDV1</strain>
    </source>
</reference>
<accession>A0A3G4ZSW8</accession>
<feature type="compositionally biased region" description="Basic residues" evidence="1">
    <location>
        <begin position="89"/>
        <end position="129"/>
    </location>
</feature>
<organism evidence="2">
    <name type="scientific">Edafosvirus sp</name>
    <dbReference type="NCBI Taxonomy" id="2487765"/>
    <lineage>
        <taxon>Viruses</taxon>
        <taxon>Varidnaviria</taxon>
        <taxon>Bamfordvirae</taxon>
        <taxon>Nucleocytoviricota</taxon>
        <taxon>Megaviricetes</taxon>
        <taxon>Imitervirales</taxon>
        <taxon>Mimiviridae</taxon>
        <taxon>Klosneuvirinae</taxon>
    </lineage>
</organism>
<evidence type="ECO:0000313" key="2">
    <source>
        <dbReference type="EMBL" id="AYV77977.1"/>
    </source>
</evidence>